<dbReference type="GO" id="GO:0003700">
    <property type="term" value="F:DNA-binding transcription factor activity"/>
    <property type="evidence" value="ECO:0007669"/>
    <property type="project" value="InterPro"/>
</dbReference>
<reference evidence="6" key="1">
    <citation type="journal article" date="2014" name="Int. J. Syst. Evol. Microbiol.">
        <title>Complete genome sequence of Corynebacterium casei LMG S-19264T (=DSM 44701T), isolated from a smear-ripened cheese.</title>
        <authorList>
            <consortium name="US DOE Joint Genome Institute (JGI-PGF)"/>
            <person name="Walter F."/>
            <person name="Albersmeier A."/>
            <person name="Kalinowski J."/>
            <person name="Ruckert C."/>
        </authorList>
    </citation>
    <scope>NUCLEOTIDE SEQUENCE</scope>
    <source>
        <strain evidence="6">NBRC 101628</strain>
    </source>
</reference>
<name>A0AA37RTI9_9GAMM</name>
<evidence type="ECO:0000256" key="1">
    <source>
        <dbReference type="ARBA" id="ARBA00009437"/>
    </source>
</evidence>
<evidence type="ECO:0000259" key="5">
    <source>
        <dbReference type="PROSITE" id="PS50931"/>
    </source>
</evidence>
<dbReference type="GO" id="GO:0000976">
    <property type="term" value="F:transcription cis-regulatory region binding"/>
    <property type="evidence" value="ECO:0007669"/>
    <property type="project" value="TreeGrafter"/>
</dbReference>
<accession>A0AA37RTI9</accession>
<dbReference type="PRINTS" id="PR00039">
    <property type="entry name" value="HTHLYSR"/>
</dbReference>
<dbReference type="InterPro" id="IPR036388">
    <property type="entry name" value="WH-like_DNA-bd_sf"/>
</dbReference>
<evidence type="ECO:0000256" key="4">
    <source>
        <dbReference type="ARBA" id="ARBA00023163"/>
    </source>
</evidence>
<evidence type="ECO:0000256" key="3">
    <source>
        <dbReference type="ARBA" id="ARBA00023125"/>
    </source>
</evidence>
<gene>
    <name evidence="6" type="ORF">GCM10007895_03370</name>
</gene>
<reference evidence="6" key="2">
    <citation type="submission" date="2023-01" db="EMBL/GenBank/DDBJ databases">
        <title>Draft genome sequence of Paraferrimonas sedimenticola strain NBRC 101628.</title>
        <authorList>
            <person name="Sun Q."/>
            <person name="Mori K."/>
        </authorList>
    </citation>
    <scope>NUCLEOTIDE SEQUENCE</scope>
    <source>
        <strain evidence="6">NBRC 101628</strain>
    </source>
</reference>
<dbReference type="Gene3D" id="1.10.10.10">
    <property type="entry name" value="Winged helix-like DNA-binding domain superfamily/Winged helix DNA-binding domain"/>
    <property type="match status" value="1"/>
</dbReference>
<dbReference type="AlphaFoldDB" id="A0AA37RTI9"/>
<dbReference type="InterPro" id="IPR000847">
    <property type="entry name" value="LysR_HTH_N"/>
</dbReference>
<comment type="caution">
    <text evidence="6">The sequence shown here is derived from an EMBL/GenBank/DDBJ whole genome shotgun (WGS) entry which is preliminary data.</text>
</comment>
<sequence length="315" mass="34767">MGCKSMRQLHARIGTLRQLEILVAVYQSGSITAASKSLHLTQPSVSMQLKKLADVVGVPLYDSIGRKLVFTQAGLEVVKSAREVLGCFERLEMKLSDMQGLKAGSLRLAVVNTAKYFIPHLLGEFLKAYPNIDVEFNVGNRQQIVDRIASGEDDFYVFSHPPQDVGLELHEFLPNPLVAIAQETHPLASQSNIDMADFSQYPFLIREQGSGTRFAVERFFKTASATPNTRMTIASNEAIKHSVMSGLGVAILSRHTLGFGGSQGLVELDVQQLPITTQWYFANLEDKQLSTVAATFLEYVSKQGRISMMEQLDLG</sequence>
<feature type="domain" description="HTH lysR-type" evidence="5">
    <location>
        <begin position="15"/>
        <end position="71"/>
    </location>
</feature>
<dbReference type="Gene3D" id="3.40.190.290">
    <property type="match status" value="1"/>
</dbReference>
<comment type="similarity">
    <text evidence="1">Belongs to the LysR transcriptional regulatory family.</text>
</comment>
<dbReference type="EMBL" id="BSNC01000001">
    <property type="protein sequence ID" value="GLP95031.1"/>
    <property type="molecule type" value="Genomic_DNA"/>
</dbReference>
<dbReference type="PANTHER" id="PTHR30126">
    <property type="entry name" value="HTH-TYPE TRANSCRIPTIONAL REGULATOR"/>
    <property type="match status" value="1"/>
</dbReference>
<keyword evidence="4" id="KW-0804">Transcription</keyword>
<dbReference type="PANTHER" id="PTHR30126:SF5">
    <property type="entry name" value="HTH-TYPE TRANSCRIPTIONAL ACTIVATOR CMPR"/>
    <property type="match status" value="1"/>
</dbReference>
<keyword evidence="3" id="KW-0238">DNA-binding</keyword>
<dbReference type="Pfam" id="PF03466">
    <property type="entry name" value="LysR_substrate"/>
    <property type="match status" value="1"/>
</dbReference>
<keyword evidence="7" id="KW-1185">Reference proteome</keyword>
<evidence type="ECO:0000313" key="6">
    <source>
        <dbReference type="EMBL" id="GLP95031.1"/>
    </source>
</evidence>
<dbReference type="InterPro" id="IPR036390">
    <property type="entry name" value="WH_DNA-bd_sf"/>
</dbReference>
<organism evidence="6 7">
    <name type="scientific">Paraferrimonas sedimenticola</name>
    <dbReference type="NCBI Taxonomy" id="375674"/>
    <lineage>
        <taxon>Bacteria</taxon>
        <taxon>Pseudomonadati</taxon>
        <taxon>Pseudomonadota</taxon>
        <taxon>Gammaproteobacteria</taxon>
        <taxon>Alteromonadales</taxon>
        <taxon>Ferrimonadaceae</taxon>
        <taxon>Paraferrimonas</taxon>
    </lineage>
</organism>
<dbReference type="Pfam" id="PF00126">
    <property type="entry name" value="HTH_1"/>
    <property type="match status" value="1"/>
</dbReference>
<evidence type="ECO:0000313" key="7">
    <source>
        <dbReference type="Proteomes" id="UP001161422"/>
    </source>
</evidence>
<dbReference type="PROSITE" id="PS50931">
    <property type="entry name" value="HTH_LYSR"/>
    <property type="match status" value="1"/>
</dbReference>
<proteinExistence type="inferred from homology"/>
<dbReference type="SUPFAM" id="SSF53850">
    <property type="entry name" value="Periplasmic binding protein-like II"/>
    <property type="match status" value="1"/>
</dbReference>
<dbReference type="InterPro" id="IPR005119">
    <property type="entry name" value="LysR_subst-bd"/>
</dbReference>
<dbReference type="SUPFAM" id="SSF46785">
    <property type="entry name" value="Winged helix' DNA-binding domain"/>
    <property type="match status" value="1"/>
</dbReference>
<dbReference type="Proteomes" id="UP001161422">
    <property type="component" value="Unassembled WGS sequence"/>
</dbReference>
<dbReference type="CDD" id="cd08419">
    <property type="entry name" value="PBP2_CbbR_RubisCO_like"/>
    <property type="match status" value="1"/>
</dbReference>
<keyword evidence="2" id="KW-0805">Transcription regulation</keyword>
<evidence type="ECO:0000256" key="2">
    <source>
        <dbReference type="ARBA" id="ARBA00023015"/>
    </source>
</evidence>
<protein>
    <submittedName>
        <fullName evidence="6">LysR family transcriptional regulator</fullName>
    </submittedName>
</protein>